<evidence type="ECO:0000256" key="1">
    <source>
        <dbReference type="ARBA" id="ARBA00004236"/>
    </source>
</evidence>
<keyword evidence="11" id="KW-0378">Hydrolase</keyword>
<protein>
    <recommendedName>
        <fullName evidence="9">4,4'-diaponeurosporenoate glycosyltransferase</fullName>
    </recommendedName>
</protein>
<dbReference type="PANTHER" id="PTHR43646">
    <property type="entry name" value="GLYCOSYLTRANSFERASE"/>
    <property type="match status" value="1"/>
</dbReference>
<keyword evidence="4" id="KW-0808">Transferase</keyword>
<dbReference type="SUPFAM" id="SSF53448">
    <property type="entry name" value="Nucleotide-diphospho-sugar transferases"/>
    <property type="match status" value="1"/>
</dbReference>
<dbReference type="Proteomes" id="UP000315842">
    <property type="component" value="Unassembled WGS sequence"/>
</dbReference>
<evidence type="ECO:0000259" key="10">
    <source>
        <dbReference type="Pfam" id="PF00535"/>
    </source>
</evidence>
<dbReference type="PANTHER" id="PTHR43646:SF2">
    <property type="entry name" value="GLYCOSYLTRANSFERASE 2-LIKE DOMAIN-CONTAINING PROTEIN"/>
    <property type="match status" value="1"/>
</dbReference>
<sequence>MTSVSVVIPVRDDAEALDVCLRHLARQTVRPLEVVVVDNGSTDGSARVAARHGARVVVEPRPGIPAAAAAGYDAALGDVIARLDADSLPGPRWVERITARMAGDPGLDALSGTGRFTDLHPVPGVVATALYLGAYYALGHLALGHPPLWGSSMAVRRSAWQEVRRAVAREDSEIHDDLDLAFALGPLRRIVFDRHLRVGVSARSLRGAAQLRRRFGRALRTLRRNWLRLPPWRRWRLRLAR</sequence>
<keyword evidence="5" id="KW-0472">Membrane</keyword>
<dbReference type="EMBL" id="BJLP01000022">
    <property type="protein sequence ID" value="GEA81114.1"/>
    <property type="molecule type" value="Genomic_DNA"/>
</dbReference>
<accession>A0A4Y3KCL0</accession>
<dbReference type="GO" id="GO:0005886">
    <property type="term" value="C:plasma membrane"/>
    <property type="evidence" value="ECO:0007669"/>
    <property type="project" value="UniProtKB-SubCell"/>
</dbReference>
<evidence type="ECO:0000256" key="4">
    <source>
        <dbReference type="ARBA" id="ARBA00022679"/>
    </source>
</evidence>
<evidence type="ECO:0000256" key="7">
    <source>
        <dbReference type="ARBA" id="ARBA00037904"/>
    </source>
</evidence>
<name>A0A4Y3KCL0_CELUD</name>
<evidence type="ECO:0000256" key="5">
    <source>
        <dbReference type="ARBA" id="ARBA00023136"/>
    </source>
</evidence>
<gene>
    <name evidence="11" type="ORF">CUD01_15580</name>
</gene>
<keyword evidence="2" id="KW-1003">Cell membrane</keyword>
<evidence type="ECO:0000256" key="9">
    <source>
        <dbReference type="ARBA" id="ARBA00040345"/>
    </source>
</evidence>
<comment type="similarity">
    <text evidence="8">Belongs to the glycosyltransferase 2 family. CrtQ subfamily.</text>
</comment>
<evidence type="ECO:0000313" key="12">
    <source>
        <dbReference type="Proteomes" id="UP000315842"/>
    </source>
</evidence>
<evidence type="ECO:0000313" key="11">
    <source>
        <dbReference type="EMBL" id="GEA81114.1"/>
    </source>
</evidence>
<evidence type="ECO:0000256" key="3">
    <source>
        <dbReference type="ARBA" id="ARBA00022676"/>
    </source>
</evidence>
<comment type="pathway">
    <text evidence="7">Carotenoid biosynthesis; staphyloxanthin biosynthesis; staphyloxanthin from farnesyl diphosphate: step 4/5.</text>
</comment>
<reference evidence="11 12" key="1">
    <citation type="submission" date="2019-06" db="EMBL/GenBank/DDBJ databases">
        <title>Whole genome shotgun sequence of Cellulomonas uda NBRC 3747.</title>
        <authorList>
            <person name="Hosoyama A."/>
            <person name="Uohara A."/>
            <person name="Ohji S."/>
            <person name="Ichikawa N."/>
        </authorList>
    </citation>
    <scope>NUCLEOTIDE SEQUENCE [LARGE SCALE GENOMIC DNA]</scope>
    <source>
        <strain evidence="11 12">NBRC 3747</strain>
    </source>
</reference>
<comment type="subcellular location">
    <subcellularLocation>
        <location evidence="1">Cell membrane</location>
    </subcellularLocation>
</comment>
<evidence type="ECO:0000256" key="8">
    <source>
        <dbReference type="ARBA" id="ARBA00038120"/>
    </source>
</evidence>
<comment type="function">
    <text evidence="6">Catalyzes the glycosylation of 4,4'-diaponeurosporenoate, i.e. the esterification of glucose at the C1'' position with the carboxyl group of 4,4'-diaponeurosporenic acid, to form glycosyl-4,4'-diaponeurosporenoate. This is a step in the biosynthesis of staphyloxanthin, an orange pigment present in most staphylococci strains.</text>
</comment>
<comment type="caution">
    <text evidence="11">The sequence shown here is derived from an EMBL/GenBank/DDBJ whole genome shotgun (WGS) entry which is preliminary data.</text>
</comment>
<dbReference type="Gene3D" id="3.90.550.10">
    <property type="entry name" value="Spore Coat Polysaccharide Biosynthesis Protein SpsA, Chain A"/>
    <property type="match status" value="1"/>
</dbReference>
<dbReference type="InterPro" id="IPR029044">
    <property type="entry name" value="Nucleotide-diphossugar_trans"/>
</dbReference>
<keyword evidence="3" id="KW-0328">Glycosyltransferase</keyword>
<dbReference type="RefSeq" id="WP_094181472.1">
    <property type="nucleotide sequence ID" value="NZ_BJLP01000022.1"/>
</dbReference>
<proteinExistence type="inferred from homology"/>
<feature type="domain" description="Glycosyltransferase 2-like" evidence="10">
    <location>
        <begin position="5"/>
        <end position="105"/>
    </location>
</feature>
<dbReference type="GO" id="GO:0016787">
    <property type="term" value="F:hydrolase activity"/>
    <property type="evidence" value="ECO:0007669"/>
    <property type="project" value="UniProtKB-KW"/>
</dbReference>
<keyword evidence="12" id="KW-1185">Reference proteome</keyword>
<evidence type="ECO:0000256" key="2">
    <source>
        <dbReference type="ARBA" id="ARBA00022475"/>
    </source>
</evidence>
<dbReference type="InterPro" id="IPR001173">
    <property type="entry name" value="Glyco_trans_2-like"/>
</dbReference>
<dbReference type="GO" id="GO:0016757">
    <property type="term" value="F:glycosyltransferase activity"/>
    <property type="evidence" value="ECO:0007669"/>
    <property type="project" value="UniProtKB-KW"/>
</dbReference>
<dbReference type="CDD" id="cd00761">
    <property type="entry name" value="Glyco_tranf_GTA_type"/>
    <property type="match status" value="1"/>
</dbReference>
<dbReference type="AlphaFoldDB" id="A0A4Y3KCL0"/>
<organism evidence="11 12">
    <name type="scientific">Cellulomonas uda</name>
    <dbReference type="NCBI Taxonomy" id="1714"/>
    <lineage>
        <taxon>Bacteria</taxon>
        <taxon>Bacillati</taxon>
        <taxon>Actinomycetota</taxon>
        <taxon>Actinomycetes</taxon>
        <taxon>Micrococcales</taxon>
        <taxon>Cellulomonadaceae</taxon>
        <taxon>Cellulomonas</taxon>
    </lineage>
</organism>
<dbReference type="Pfam" id="PF00535">
    <property type="entry name" value="Glycos_transf_2"/>
    <property type="match status" value="1"/>
</dbReference>
<evidence type="ECO:0000256" key="6">
    <source>
        <dbReference type="ARBA" id="ARBA00037281"/>
    </source>
</evidence>